<dbReference type="Gene3D" id="3.10.20.550">
    <property type="entry name" value="ASAP complex, SAP18 subunit"/>
    <property type="match status" value="1"/>
</dbReference>
<evidence type="ECO:0000256" key="3">
    <source>
        <dbReference type="ARBA" id="ARBA00022491"/>
    </source>
</evidence>
<dbReference type="FunFam" id="3.10.20.550:FF:000001">
    <property type="entry name" value="Histone deacetylase complex subunit SAP18"/>
    <property type="match status" value="1"/>
</dbReference>
<evidence type="ECO:0000256" key="2">
    <source>
        <dbReference type="ARBA" id="ARBA00017426"/>
    </source>
</evidence>
<dbReference type="PANTHER" id="PTHR13082">
    <property type="entry name" value="SAP18"/>
    <property type="match status" value="1"/>
</dbReference>
<evidence type="ECO:0000313" key="9">
    <source>
        <dbReference type="Proteomes" id="UP000183832"/>
    </source>
</evidence>
<dbReference type="AlphaFoldDB" id="A0A1J1HX58"/>
<dbReference type="InterPro" id="IPR017250">
    <property type="entry name" value="Hist_deAcase_cplx_SAP18"/>
</dbReference>
<protein>
    <recommendedName>
        <fullName evidence="2 6">Histone deacetylase complex subunit SAP18</fullName>
    </recommendedName>
</protein>
<dbReference type="GO" id="GO:0005634">
    <property type="term" value="C:nucleus"/>
    <property type="evidence" value="ECO:0007669"/>
    <property type="project" value="TreeGrafter"/>
</dbReference>
<name>A0A1J1HX58_9DIPT</name>
<dbReference type="OrthoDB" id="440566at2759"/>
<sequence length="155" mass="17789">MAGVESMIVEEKQAPVRSVDREKTCPLLLRVFCSTAGRHHSMSEYSHGSTPSNELQIYTWMDASLKELTSLIRDVNPDTRRKGTYFDFALVYPDPRPGTYRMREIGVTCSGQRGADDSKTLTQAKFQIGDYLDINITPANRKPEQRQDRRDRRPY</sequence>
<comment type="function">
    <text evidence="6">Involved in the tethering of the SIN3 complex to core histone proteins.</text>
</comment>
<keyword evidence="9" id="KW-1185">Reference proteome</keyword>
<evidence type="ECO:0000256" key="6">
    <source>
        <dbReference type="PIRNR" id="PIRNR037637"/>
    </source>
</evidence>
<dbReference type="GO" id="GO:0003714">
    <property type="term" value="F:transcription corepressor activity"/>
    <property type="evidence" value="ECO:0007669"/>
    <property type="project" value="InterPro"/>
</dbReference>
<keyword evidence="3 6" id="KW-0678">Repressor</keyword>
<dbReference type="Pfam" id="PF06487">
    <property type="entry name" value="SAP18"/>
    <property type="match status" value="1"/>
</dbReference>
<evidence type="ECO:0000256" key="4">
    <source>
        <dbReference type="ARBA" id="ARBA00023015"/>
    </source>
</evidence>
<evidence type="ECO:0000313" key="8">
    <source>
        <dbReference type="EMBL" id="CRK91110.1"/>
    </source>
</evidence>
<dbReference type="STRING" id="568069.A0A1J1HX58"/>
<organism evidence="8 9">
    <name type="scientific">Clunio marinus</name>
    <dbReference type="NCBI Taxonomy" id="568069"/>
    <lineage>
        <taxon>Eukaryota</taxon>
        <taxon>Metazoa</taxon>
        <taxon>Ecdysozoa</taxon>
        <taxon>Arthropoda</taxon>
        <taxon>Hexapoda</taxon>
        <taxon>Insecta</taxon>
        <taxon>Pterygota</taxon>
        <taxon>Neoptera</taxon>
        <taxon>Endopterygota</taxon>
        <taxon>Diptera</taxon>
        <taxon>Nematocera</taxon>
        <taxon>Chironomoidea</taxon>
        <taxon>Chironomidae</taxon>
        <taxon>Clunio</taxon>
    </lineage>
</organism>
<keyword evidence="5 6" id="KW-0804">Transcription</keyword>
<reference evidence="8 9" key="1">
    <citation type="submission" date="2015-04" db="EMBL/GenBank/DDBJ databases">
        <authorList>
            <person name="Syromyatnikov M.Y."/>
            <person name="Popov V.N."/>
        </authorList>
    </citation>
    <scope>NUCLEOTIDE SEQUENCE [LARGE SCALE GENOMIC DNA]</scope>
</reference>
<evidence type="ECO:0000256" key="5">
    <source>
        <dbReference type="ARBA" id="ARBA00023163"/>
    </source>
</evidence>
<dbReference type="PANTHER" id="PTHR13082:SF0">
    <property type="entry name" value="HISTONE DEACETYLASE COMPLEX SUBUNIT SAP18"/>
    <property type="match status" value="1"/>
</dbReference>
<proteinExistence type="inferred from homology"/>
<comment type="similarity">
    <text evidence="1 6">Belongs to the SAP18 family.</text>
</comment>
<evidence type="ECO:0000256" key="7">
    <source>
        <dbReference type="SAM" id="MobiDB-lite"/>
    </source>
</evidence>
<accession>A0A1J1HX58</accession>
<dbReference type="PIRSF" id="PIRSF037637">
    <property type="entry name" value="HDAC_SAP18"/>
    <property type="match status" value="1"/>
</dbReference>
<dbReference type="InterPro" id="IPR010516">
    <property type="entry name" value="SAP18"/>
</dbReference>
<dbReference type="InterPro" id="IPR042534">
    <property type="entry name" value="SAP18_sf"/>
</dbReference>
<gene>
    <name evidence="8" type="ORF">CLUMA_CG004798</name>
</gene>
<evidence type="ECO:0000256" key="1">
    <source>
        <dbReference type="ARBA" id="ARBA00009143"/>
    </source>
</evidence>
<dbReference type="Proteomes" id="UP000183832">
    <property type="component" value="Unassembled WGS sequence"/>
</dbReference>
<keyword evidence="4 6" id="KW-0805">Transcription regulation</keyword>
<feature type="region of interest" description="Disordered" evidence="7">
    <location>
        <begin position="135"/>
        <end position="155"/>
    </location>
</feature>
<feature type="compositionally biased region" description="Basic and acidic residues" evidence="7">
    <location>
        <begin position="141"/>
        <end position="155"/>
    </location>
</feature>
<dbReference type="EMBL" id="CVRI01000020">
    <property type="protein sequence ID" value="CRK91110.1"/>
    <property type="molecule type" value="Genomic_DNA"/>
</dbReference>